<dbReference type="AlphaFoldDB" id="A0A072VTP4"/>
<accession>A0A072VTP4</accession>
<name>A0A072VTP4_MEDTR</name>
<sequence>MTQPTSPTSTILPKAIPINISSPDTSSFRCYFQFFTQISISIVGSIFQFCLSCIPTPNNGSTNLCIYLRPPHLAIDYHNFPFCKRLPLLLVVVVIAQGKDTVNGGGGGGDDSIETEYNYLEWILDLR</sequence>
<dbReference type="Gramene" id="rna2717">
    <property type="protein sequence ID" value="RHN79031.1"/>
    <property type="gene ID" value="gene2717"/>
</dbReference>
<dbReference type="HOGENOM" id="CLU_1973783_0_0_1"/>
<dbReference type="EMBL" id="PSQE01000001">
    <property type="protein sequence ID" value="RHN79031.1"/>
    <property type="molecule type" value="Genomic_DNA"/>
</dbReference>
<reference evidence="1 4" key="1">
    <citation type="journal article" date="2011" name="Nature">
        <title>The Medicago genome provides insight into the evolution of rhizobial symbioses.</title>
        <authorList>
            <person name="Young N.D."/>
            <person name="Debelle F."/>
            <person name="Oldroyd G.E."/>
            <person name="Geurts R."/>
            <person name="Cannon S.B."/>
            <person name="Udvardi M.K."/>
            <person name="Benedito V.A."/>
            <person name="Mayer K.F."/>
            <person name="Gouzy J."/>
            <person name="Schoof H."/>
            <person name="Van de Peer Y."/>
            <person name="Proost S."/>
            <person name="Cook D.R."/>
            <person name="Meyers B.C."/>
            <person name="Spannagl M."/>
            <person name="Cheung F."/>
            <person name="De Mita S."/>
            <person name="Krishnakumar V."/>
            <person name="Gundlach H."/>
            <person name="Zhou S."/>
            <person name="Mudge J."/>
            <person name="Bharti A.K."/>
            <person name="Murray J.D."/>
            <person name="Naoumkina M.A."/>
            <person name="Rosen B."/>
            <person name="Silverstein K.A."/>
            <person name="Tang H."/>
            <person name="Rombauts S."/>
            <person name="Zhao P.X."/>
            <person name="Zhou P."/>
            <person name="Barbe V."/>
            <person name="Bardou P."/>
            <person name="Bechner M."/>
            <person name="Bellec A."/>
            <person name="Berger A."/>
            <person name="Berges H."/>
            <person name="Bidwell S."/>
            <person name="Bisseling T."/>
            <person name="Choisne N."/>
            <person name="Couloux A."/>
            <person name="Denny R."/>
            <person name="Deshpande S."/>
            <person name="Dai X."/>
            <person name="Doyle J.J."/>
            <person name="Dudez A.M."/>
            <person name="Farmer A.D."/>
            <person name="Fouteau S."/>
            <person name="Franken C."/>
            <person name="Gibelin C."/>
            <person name="Gish J."/>
            <person name="Goldstein S."/>
            <person name="Gonzalez A.J."/>
            <person name="Green P.J."/>
            <person name="Hallab A."/>
            <person name="Hartog M."/>
            <person name="Hua A."/>
            <person name="Humphray S.J."/>
            <person name="Jeong D.H."/>
            <person name="Jing Y."/>
            <person name="Jocker A."/>
            <person name="Kenton S.M."/>
            <person name="Kim D.J."/>
            <person name="Klee K."/>
            <person name="Lai H."/>
            <person name="Lang C."/>
            <person name="Lin S."/>
            <person name="Macmil S.L."/>
            <person name="Magdelenat G."/>
            <person name="Matthews L."/>
            <person name="McCorrison J."/>
            <person name="Monaghan E.L."/>
            <person name="Mun J.H."/>
            <person name="Najar F.Z."/>
            <person name="Nicholson C."/>
            <person name="Noirot C."/>
            <person name="O'Bleness M."/>
            <person name="Paule C.R."/>
            <person name="Poulain J."/>
            <person name="Prion F."/>
            <person name="Qin B."/>
            <person name="Qu C."/>
            <person name="Retzel E.F."/>
            <person name="Riddle C."/>
            <person name="Sallet E."/>
            <person name="Samain S."/>
            <person name="Samson N."/>
            <person name="Sanders I."/>
            <person name="Saurat O."/>
            <person name="Scarpelli C."/>
            <person name="Schiex T."/>
            <person name="Segurens B."/>
            <person name="Severin A.J."/>
            <person name="Sherrier D.J."/>
            <person name="Shi R."/>
            <person name="Sims S."/>
            <person name="Singer S.R."/>
            <person name="Sinharoy S."/>
            <person name="Sterck L."/>
            <person name="Viollet A."/>
            <person name="Wang B.B."/>
            <person name="Wang K."/>
            <person name="Wang M."/>
            <person name="Wang X."/>
            <person name="Warfsmann J."/>
            <person name="Weissenbach J."/>
            <person name="White D.D."/>
            <person name="White J.D."/>
            <person name="Wiley G.B."/>
            <person name="Wincker P."/>
            <person name="Xing Y."/>
            <person name="Yang L."/>
            <person name="Yao Z."/>
            <person name="Ying F."/>
            <person name="Zhai J."/>
            <person name="Zhou L."/>
            <person name="Zuber A."/>
            <person name="Denarie J."/>
            <person name="Dixon R.A."/>
            <person name="May G.D."/>
            <person name="Schwartz D.C."/>
            <person name="Rogers J."/>
            <person name="Quetier F."/>
            <person name="Town C.D."/>
            <person name="Roe B.A."/>
        </authorList>
    </citation>
    <scope>NUCLEOTIDE SEQUENCE [LARGE SCALE GENOMIC DNA]</scope>
    <source>
        <strain evidence="1">A17</strain>
        <strain evidence="3 4">cv. Jemalong A17</strain>
    </source>
</reference>
<evidence type="ECO:0000313" key="1">
    <source>
        <dbReference type="EMBL" id="KEH41480.1"/>
    </source>
</evidence>
<reference evidence="3" key="3">
    <citation type="submission" date="2015-04" db="UniProtKB">
        <authorList>
            <consortium name="EnsemblPlants"/>
        </authorList>
    </citation>
    <scope>IDENTIFICATION</scope>
    <source>
        <strain evidence="3">cv. Jemalong A17</strain>
    </source>
</reference>
<reference evidence="5" key="4">
    <citation type="journal article" date="2018" name="Nat. Plants">
        <title>Whole-genome landscape of Medicago truncatula symbiotic genes.</title>
        <authorList>
            <person name="Pecrix Y."/>
            <person name="Staton S.E."/>
            <person name="Sallet E."/>
            <person name="Lelandais-Briere C."/>
            <person name="Moreau S."/>
            <person name="Carrere S."/>
            <person name="Blein T."/>
            <person name="Jardinaud M.F."/>
            <person name="Latrasse D."/>
            <person name="Zouine M."/>
            <person name="Zahm M."/>
            <person name="Kreplak J."/>
            <person name="Mayjonade B."/>
            <person name="Satge C."/>
            <person name="Perez M."/>
            <person name="Cauet S."/>
            <person name="Marande W."/>
            <person name="Chantry-Darmon C."/>
            <person name="Lopez-Roques C."/>
            <person name="Bouchez O."/>
            <person name="Berard A."/>
            <person name="Debelle F."/>
            <person name="Munos S."/>
            <person name="Bendahmane A."/>
            <person name="Berges H."/>
            <person name="Niebel A."/>
            <person name="Buitink J."/>
            <person name="Frugier F."/>
            <person name="Benhamed M."/>
            <person name="Crespi M."/>
            <person name="Gouzy J."/>
            <person name="Gamas P."/>
        </authorList>
    </citation>
    <scope>NUCLEOTIDE SEQUENCE [LARGE SCALE GENOMIC DNA]</scope>
    <source>
        <strain evidence="5">cv. Jemalong A17</strain>
    </source>
</reference>
<evidence type="ECO:0000313" key="5">
    <source>
        <dbReference type="Proteomes" id="UP000265566"/>
    </source>
</evidence>
<dbReference type="EMBL" id="CM001217">
    <property type="protein sequence ID" value="KEH41480.1"/>
    <property type="molecule type" value="Genomic_DNA"/>
</dbReference>
<reference evidence="2" key="5">
    <citation type="journal article" date="2018" name="Nat. Plants">
        <title>Whole-genome landscape of Medicago truncatula symbiotic genes.</title>
        <authorList>
            <person name="Pecrix Y."/>
            <person name="Gamas P."/>
            <person name="Carrere S."/>
        </authorList>
    </citation>
    <scope>NUCLEOTIDE SEQUENCE</scope>
    <source>
        <tissue evidence="2">Leaves</tissue>
    </source>
</reference>
<protein>
    <submittedName>
        <fullName evidence="1 3">Uncharacterized protein</fullName>
    </submittedName>
</protein>
<organism evidence="1 4">
    <name type="scientific">Medicago truncatula</name>
    <name type="common">Barrel medic</name>
    <name type="synonym">Medicago tribuloides</name>
    <dbReference type="NCBI Taxonomy" id="3880"/>
    <lineage>
        <taxon>Eukaryota</taxon>
        <taxon>Viridiplantae</taxon>
        <taxon>Streptophyta</taxon>
        <taxon>Embryophyta</taxon>
        <taxon>Tracheophyta</taxon>
        <taxon>Spermatophyta</taxon>
        <taxon>Magnoliopsida</taxon>
        <taxon>eudicotyledons</taxon>
        <taxon>Gunneridae</taxon>
        <taxon>Pentapetalae</taxon>
        <taxon>rosids</taxon>
        <taxon>fabids</taxon>
        <taxon>Fabales</taxon>
        <taxon>Fabaceae</taxon>
        <taxon>Papilionoideae</taxon>
        <taxon>50 kb inversion clade</taxon>
        <taxon>NPAAA clade</taxon>
        <taxon>Hologalegina</taxon>
        <taxon>IRL clade</taxon>
        <taxon>Trifolieae</taxon>
        <taxon>Medicago</taxon>
    </lineage>
</organism>
<evidence type="ECO:0000313" key="3">
    <source>
        <dbReference type="EnsemblPlants" id="KEH41480"/>
    </source>
</evidence>
<dbReference type="EnsemblPlants" id="KEH41480">
    <property type="protein sequence ID" value="KEH41480"/>
    <property type="gene ID" value="MTR_1g051365"/>
</dbReference>
<keyword evidence="4" id="KW-1185">Reference proteome</keyword>
<dbReference type="Proteomes" id="UP000265566">
    <property type="component" value="Chromosome 1"/>
</dbReference>
<proteinExistence type="predicted"/>
<dbReference type="Proteomes" id="UP000002051">
    <property type="component" value="Unassembled WGS sequence"/>
</dbReference>
<gene>
    <name evidence="1" type="ordered locus">MTR_1g051365</name>
    <name evidence="2" type="ORF">MtrunA17_Chr1g0172431</name>
</gene>
<evidence type="ECO:0000313" key="4">
    <source>
        <dbReference type="Proteomes" id="UP000002051"/>
    </source>
</evidence>
<reference evidence="1 4" key="2">
    <citation type="journal article" date="2014" name="BMC Genomics">
        <title>An improved genome release (version Mt4.0) for the model legume Medicago truncatula.</title>
        <authorList>
            <person name="Tang H."/>
            <person name="Krishnakumar V."/>
            <person name="Bidwell S."/>
            <person name="Rosen B."/>
            <person name="Chan A."/>
            <person name="Zhou S."/>
            <person name="Gentzbittel L."/>
            <person name="Childs K.L."/>
            <person name="Yandell M."/>
            <person name="Gundlach H."/>
            <person name="Mayer K.F."/>
            <person name="Schwartz D.C."/>
            <person name="Town C.D."/>
        </authorList>
    </citation>
    <scope>GENOME REANNOTATION</scope>
    <source>
        <strain evidence="1">A17</strain>
        <strain evidence="3 4">cv. Jemalong A17</strain>
    </source>
</reference>
<evidence type="ECO:0000313" key="2">
    <source>
        <dbReference type="EMBL" id="RHN79031.1"/>
    </source>
</evidence>